<name>A0ABR2P4B8_9ROSI</name>
<dbReference type="Proteomes" id="UP001396334">
    <property type="component" value="Unassembled WGS sequence"/>
</dbReference>
<proteinExistence type="predicted"/>
<accession>A0ABR2P4B8</accession>
<protein>
    <submittedName>
        <fullName evidence="2">Uncharacterized protein</fullName>
    </submittedName>
</protein>
<feature type="compositionally biased region" description="Low complexity" evidence="1">
    <location>
        <begin position="110"/>
        <end position="122"/>
    </location>
</feature>
<dbReference type="EMBL" id="JBBPBN010000082">
    <property type="protein sequence ID" value="KAK8983255.1"/>
    <property type="molecule type" value="Genomic_DNA"/>
</dbReference>
<evidence type="ECO:0000313" key="2">
    <source>
        <dbReference type="EMBL" id="KAK8983255.1"/>
    </source>
</evidence>
<reference evidence="2 3" key="1">
    <citation type="journal article" date="2024" name="G3 (Bethesda)">
        <title>Genome assembly of Hibiscus sabdariffa L. provides insights into metabolisms of medicinal natural products.</title>
        <authorList>
            <person name="Kim T."/>
        </authorList>
    </citation>
    <scope>NUCLEOTIDE SEQUENCE [LARGE SCALE GENOMIC DNA]</scope>
    <source>
        <strain evidence="2">TK-2024</strain>
        <tissue evidence="2">Old leaves</tissue>
    </source>
</reference>
<evidence type="ECO:0000313" key="3">
    <source>
        <dbReference type="Proteomes" id="UP001396334"/>
    </source>
</evidence>
<evidence type="ECO:0000256" key="1">
    <source>
        <dbReference type="SAM" id="MobiDB-lite"/>
    </source>
</evidence>
<keyword evidence="3" id="KW-1185">Reference proteome</keyword>
<comment type="caution">
    <text evidence="2">The sequence shown here is derived from an EMBL/GenBank/DDBJ whole genome shotgun (WGS) entry which is preliminary data.</text>
</comment>
<feature type="region of interest" description="Disordered" evidence="1">
    <location>
        <begin position="110"/>
        <end position="148"/>
    </location>
</feature>
<gene>
    <name evidence="2" type="ORF">V6N11_058002</name>
</gene>
<sequence>MNGYLEEKRMILLTMKMYLFFYGDDLTRSEVNRAVGAHDPAYLTRSLNNHSSTSTKGKGVVTSSATFAPSLTHQVPVHDDDEIEEDIDKEMDLMEINILKIMRLAPFTTRATSSATSTPRSTHQALTNYDDGAKEDIGEDEDYGLDGDNYCKDCDDLE</sequence>
<organism evidence="2 3">
    <name type="scientific">Hibiscus sabdariffa</name>
    <name type="common">roselle</name>
    <dbReference type="NCBI Taxonomy" id="183260"/>
    <lineage>
        <taxon>Eukaryota</taxon>
        <taxon>Viridiplantae</taxon>
        <taxon>Streptophyta</taxon>
        <taxon>Embryophyta</taxon>
        <taxon>Tracheophyta</taxon>
        <taxon>Spermatophyta</taxon>
        <taxon>Magnoliopsida</taxon>
        <taxon>eudicotyledons</taxon>
        <taxon>Gunneridae</taxon>
        <taxon>Pentapetalae</taxon>
        <taxon>rosids</taxon>
        <taxon>malvids</taxon>
        <taxon>Malvales</taxon>
        <taxon>Malvaceae</taxon>
        <taxon>Malvoideae</taxon>
        <taxon>Hibiscus</taxon>
    </lineage>
</organism>